<keyword evidence="3" id="KW-1185">Reference proteome</keyword>
<proteinExistence type="predicted"/>
<dbReference type="EMBL" id="JAQQWP010000004">
    <property type="protein sequence ID" value="KAK8121480.1"/>
    <property type="molecule type" value="Genomic_DNA"/>
</dbReference>
<organism evidence="2 3">
    <name type="scientific">Apiospora kogelbergensis</name>
    <dbReference type="NCBI Taxonomy" id="1337665"/>
    <lineage>
        <taxon>Eukaryota</taxon>
        <taxon>Fungi</taxon>
        <taxon>Dikarya</taxon>
        <taxon>Ascomycota</taxon>
        <taxon>Pezizomycotina</taxon>
        <taxon>Sordariomycetes</taxon>
        <taxon>Xylariomycetidae</taxon>
        <taxon>Amphisphaeriales</taxon>
        <taxon>Apiosporaceae</taxon>
        <taxon>Apiospora</taxon>
    </lineage>
</organism>
<dbReference type="InterPro" id="IPR009078">
    <property type="entry name" value="Ferritin-like_SF"/>
</dbReference>
<evidence type="ECO:0000256" key="1">
    <source>
        <dbReference type="SAM" id="SignalP"/>
    </source>
</evidence>
<dbReference type="PANTHER" id="PTHR38705:SF1">
    <property type="entry name" value="PROTEIN RDS1"/>
    <property type="match status" value="1"/>
</dbReference>
<sequence length="289" mass="29759">MKAVSIFPFLGATVLAAPLCGNATGTSDTRLNLLPSTVTHLQLALFLENLEAEFFRSAVSNLTDQDARHGASFRQTVQAAAMQEVAHQQALANILGAAGAAAVPPCRYVFPSTNTDEFLSVGKTLSVIGAGATVGLVGPLSATNPELVQGIASIAATEARHAALFDVANDAAPNPTAFETPIPGTWAFNLALGLAVPGTCPLLPPMAILPKLAEPFKAQSAEPLYVAWVNQMRPPIYTPLGISAPGSGDAKAPEGLQGAVVVVLTAQNRLERLEELAAATLAGPVVLVV</sequence>
<evidence type="ECO:0000313" key="2">
    <source>
        <dbReference type="EMBL" id="KAK8121480.1"/>
    </source>
</evidence>
<feature type="signal peptide" evidence="1">
    <location>
        <begin position="1"/>
        <end position="16"/>
    </location>
</feature>
<feature type="chain" id="PRO_5043833313" description="Ferritin-like domain-containing protein" evidence="1">
    <location>
        <begin position="17"/>
        <end position="289"/>
    </location>
</feature>
<name>A0AAW0R2J2_9PEZI</name>
<comment type="caution">
    <text evidence="2">The sequence shown here is derived from an EMBL/GenBank/DDBJ whole genome shotgun (WGS) entry which is preliminary data.</text>
</comment>
<dbReference type="PANTHER" id="PTHR38705">
    <property type="entry name" value="PROTEIN RDS1"/>
    <property type="match status" value="1"/>
</dbReference>
<evidence type="ECO:0000313" key="3">
    <source>
        <dbReference type="Proteomes" id="UP001392437"/>
    </source>
</evidence>
<dbReference type="AlphaFoldDB" id="A0AAW0R2J2"/>
<dbReference type="SUPFAM" id="SSF47240">
    <property type="entry name" value="Ferritin-like"/>
    <property type="match status" value="1"/>
</dbReference>
<gene>
    <name evidence="2" type="ORF">PG999_005600</name>
</gene>
<evidence type="ECO:0008006" key="4">
    <source>
        <dbReference type="Google" id="ProtNLM"/>
    </source>
</evidence>
<dbReference type="Proteomes" id="UP001392437">
    <property type="component" value="Unassembled WGS sequence"/>
</dbReference>
<reference evidence="2 3" key="1">
    <citation type="submission" date="2023-01" db="EMBL/GenBank/DDBJ databases">
        <title>Analysis of 21 Apiospora genomes using comparative genomics revels a genus with tremendous synthesis potential of carbohydrate active enzymes and secondary metabolites.</title>
        <authorList>
            <person name="Sorensen T."/>
        </authorList>
    </citation>
    <scope>NUCLEOTIDE SEQUENCE [LARGE SCALE GENOMIC DNA]</scope>
    <source>
        <strain evidence="2 3">CBS 117206</strain>
    </source>
</reference>
<accession>A0AAW0R2J2</accession>
<dbReference type="Pfam" id="PF13668">
    <property type="entry name" value="Ferritin_2"/>
    <property type="match status" value="1"/>
</dbReference>
<keyword evidence="1" id="KW-0732">Signal</keyword>
<protein>
    <recommendedName>
        <fullName evidence="4">Ferritin-like domain-containing protein</fullName>
    </recommendedName>
</protein>
<dbReference type="InterPro" id="IPR039254">
    <property type="entry name" value="Rds1"/>
</dbReference>